<keyword evidence="3" id="KW-1185">Reference proteome</keyword>
<evidence type="ECO:0000256" key="1">
    <source>
        <dbReference type="SAM" id="MobiDB-lite"/>
    </source>
</evidence>
<comment type="caution">
    <text evidence="2">The sequence shown here is derived from an EMBL/GenBank/DDBJ whole genome shotgun (WGS) entry which is preliminary data.</text>
</comment>
<accession>A0A8J3FPK2</accession>
<feature type="region of interest" description="Disordered" evidence="1">
    <location>
        <begin position="56"/>
        <end position="91"/>
    </location>
</feature>
<reference evidence="2" key="2">
    <citation type="submission" date="2020-09" db="EMBL/GenBank/DDBJ databases">
        <authorList>
            <person name="Sun Q."/>
            <person name="Zhou Y."/>
        </authorList>
    </citation>
    <scope>NUCLEOTIDE SEQUENCE</scope>
    <source>
        <strain evidence="2">CGMCC 4.7299</strain>
    </source>
</reference>
<gene>
    <name evidence="2" type="ORF">GCM10012284_25750</name>
</gene>
<name>A0A8J3FPK2_9ACTN</name>
<sequence length="91" mass="8775">MVCGCHRCRVTSVGYGWLGAVSVRHLSAVDLGISVAGIPRFAQLCAHTKSKIDGVGGAGRPGGAGAAGRGGTGGWGGGGVGRGGAVTGSRR</sequence>
<dbReference type="Proteomes" id="UP000656042">
    <property type="component" value="Unassembled WGS sequence"/>
</dbReference>
<reference evidence="2" key="1">
    <citation type="journal article" date="2014" name="Int. J. Syst. Evol. Microbiol.">
        <title>Complete genome sequence of Corynebacterium casei LMG S-19264T (=DSM 44701T), isolated from a smear-ripened cheese.</title>
        <authorList>
            <consortium name="US DOE Joint Genome Institute (JGI-PGF)"/>
            <person name="Walter F."/>
            <person name="Albersmeier A."/>
            <person name="Kalinowski J."/>
            <person name="Ruckert C."/>
        </authorList>
    </citation>
    <scope>NUCLEOTIDE SEQUENCE</scope>
    <source>
        <strain evidence="2">CGMCC 4.7299</strain>
    </source>
</reference>
<evidence type="ECO:0000313" key="3">
    <source>
        <dbReference type="Proteomes" id="UP000656042"/>
    </source>
</evidence>
<dbReference type="EMBL" id="BMMX01000009">
    <property type="protein sequence ID" value="GGK90773.1"/>
    <property type="molecule type" value="Genomic_DNA"/>
</dbReference>
<proteinExistence type="predicted"/>
<protein>
    <submittedName>
        <fullName evidence="2">Uncharacterized protein</fullName>
    </submittedName>
</protein>
<dbReference type="AlphaFoldDB" id="A0A8J3FPK2"/>
<organism evidence="2 3">
    <name type="scientific">Mangrovihabitans endophyticus</name>
    <dbReference type="NCBI Taxonomy" id="1751298"/>
    <lineage>
        <taxon>Bacteria</taxon>
        <taxon>Bacillati</taxon>
        <taxon>Actinomycetota</taxon>
        <taxon>Actinomycetes</taxon>
        <taxon>Micromonosporales</taxon>
        <taxon>Micromonosporaceae</taxon>
        <taxon>Mangrovihabitans</taxon>
    </lineage>
</organism>
<evidence type="ECO:0000313" key="2">
    <source>
        <dbReference type="EMBL" id="GGK90773.1"/>
    </source>
</evidence>